<reference evidence="1 2" key="1">
    <citation type="journal article" date="2021" name="BMC Genomics">
        <title>Telomere-to-telomere genome assembly of asparaginase-producing Trichoderma simmonsii.</title>
        <authorList>
            <person name="Chung D."/>
            <person name="Kwon Y.M."/>
            <person name="Yang Y."/>
        </authorList>
    </citation>
    <scope>NUCLEOTIDE SEQUENCE [LARGE SCALE GENOMIC DNA]</scope>
    <source>
        <strain evidence="1 2">GH-Sj1</strain>
    </source>
</reference>
<dbReference type="Proteomes" id="UP000826661">
    <property type="component" value="Chromosome I"/>
</dbReference>
<evidence type="ECO:0000313" key="1">
    <source>
        <dbReference type="EMBL" id="QYS93019.1"/>
    </source>
</evidence>
<accession>A0A8G0L488</accession>
<keyword evidence="2" id="KW-1185">Reference proteome</keyword>
<gene>
    <name evidence="1" type="ORF">H0G86_000410</name>
</gene>
<dbReference type="AlphaFoldDB" id="A0A8G0L488"/>
<dbReference type="EMBL" id="CP075864">
    <property type="protein sequence ID" value="QYS93019.1"/>
    <property type="molecule type" value="Genomic_DNA"/>
</dbReference>
<proteinExistence type="predicted"/>
<organism evidence="1 2">
    <name type="scientific">Trichoderma simmonsii</name>
    <dbReference type="NCBI Taxonomy" id="1491479"/>
    <lineage>
        <taxon>Eukaryota</taxon>
        <taxon>Fungi</taxon>
        <taxon>Dikarya</taxon>
        <taxon>Ascomycota</taxon>
        <taxon>Pezizomycotina</taxon>
        <taxon>Sordariomycetes</taxon>
        <taxon>Hypocreomycetidae</taxon>
        <taxon>Hypocreales</taxon>
        <taxon>Hypocreaceae</taxon>
        <taxon>Trichoderma</taxon>
    </lineage>
</organism>
<protein>
    <submittedName>
        <fullName evidence="1">Uncharacterized protein</fullName>
    </submittedName>
</protein>
<evidence type="ECO:0000313" key="2">
    <source>
        <dbReference type="Proteomes" id="UP000826661"/>
    </source>
</evidence>
<name>A0A8G0L488_9HYPO</name>
<sequence>MVDIRPDTDNIGDLTIDRQQLDTRRIKERHEHCSRRPIDETLWSRIKKRRSRVKKRRSRIKKRLSLVGDDDPPSGRFLAPDAHGIQMARIIGSIDPCCVFYIARVSSRRSGITPARVAEVGCSPLHALVRSISVADFIDLYKRQYEGRYQKVLTLSP</sequence>